<protein>
    <submittedName>
        <fullName evidence="3">Uncharacterized protein</fullName>
    </submittedName>
</protein>
<organism evidence="3 4">
    <name type="scientific">Kocuria oceani</name>
    <dbReference type="NCBI Taxonomy" id="988827"/>
    <lineage>
        <taxon>Bacteria</taxon>
        <taxon>Bacillati</taxon>
        <taxon>Actinomycetota</taxon>
        <taxon>Actinomycetes</taxon>
        <taxon>Micrococcales</taxon>
        <taxon>Micrococcaceae</taxon>
        <taxon>Kocuria</taxon>
    </lineage>
</organism>
<reference evidence="4" key="1">
    <citation type="journal article" date="2019" name="Int. J. Syst. Evol. Microbiol.">
        <title>The Global Catalogue of Microorganisms (GCM) 10K type strain sequencing project: providing services to taxonomists for standard genome sequencing and annotation.</title>
        <authorList>
            <consortium name="The Broad Institute Genomics Platform"/>
            <consortium name="The Broad Institute Genome Sequencing Center for Infectious Disease"/>
            <person name="Wu L."/>
            <person name="Ma J."/>
        </authorList>
    </citation>
    <scope>NUCLEOTIDE SEQUENCE [LARGE SCALE GENOMIC DNA]</scope>
    <source>
        <strain evidence="4">CGMCC 4.6946</strain>
    </source>
</reference>
<feature type="transmembrane region" description="Helical" evidence="2">
    <location>
        <begin position="89"/>
        <end position="111"/>
    </location>
</feature>
<name>A0ABV9TM24_9MICC</name>
<accession>A0ABV9TM24</accession>
<sequence length="155" mass="15951">MDGDDALPRTESTSAATPATRDRGSGRSEALILASWTLIGGFFMTALLHLGADLWGGARGPVVFGALIVLVMLGNFTRARARTTRPRHFGLAEAVAALWLGMGGGIAAQALGNDSGNGGALGHRGDRGCCAHRPAVRLLGVAGRTRPVNGGRPVR</sequence>
<keyword evidence="2" id="KW-1133">Transmembrane helix</keyword>
<comment type="caution">
    <text evidence="3">The sequence shown here is derived from an EMBL/GenBank/DDBJ whole genome shotgun (WGS) entry which is preliminary data.</text>
</comment>
<dbReference type="RefSeq" id="WP_277551323.1">
    <property type="nucleotide sequence ID" value="NZ_JARAMH010000008.1"/>
</dbReference>
<evidence type="ECO:0000313" key="3">
    <source>
        <dbReference type="EMBL" id="MFC4905067.1"/>
    </source>
</evidence>
<dbReference type="Proteomes" id="UP001595797">
    <property type="component" value="Unassembled WGS sequence"/>
</dbReference>
<dbReference type="EMBL" id="JBHSIW010000024">
    <property type="protein sequence ID" value="MFC4905067.1"/>
    <property type="molecule type" value="Genomic_DNA"/>
</dbReference>
<evidence type="ECO:0000256" key="2">
    <source>
        <dbReference type="SAM" id="Phobius"/>
    </source>
</evidence>
<feature type="transmembrane region" description="Helical" evidence="2">
    <location>
        <begin position="58"/>
        <end position="77"/>
    </location>
</feature>
<keyword evidence="2" id="KW-0812">Transmembrane</keyword>
<feature type="transmembrane region" description="Helical" evidence="2">
    <location>
        <begin position="30"/>
        <end position="52"/>
    </location>
</feature>
<feature type="region of interest" description="Disordered" evidence="1">
    <location>
        <begin position="1"/>
        <end position="23"/>
    </location>
</feature>
<gene>
    <name evidence="3" type="ORF">ACFPCS_15970</name>
</gene>
<evidence type="ECO:0000313" key="4">
    <source>
        <dbReference type="Proteomes" id="UP001595797"/>
    </source>
</evidence>
<evidence type="ECO:0000256" key="1">
    <source>
        <dbReference type="SAM" id="MobiDB-lite"/>
    </source>
</evidence>
<keyword evidence="2" id="KW-0472">Membrane</keyword>
<proteinExistence type="predicted"/>
<keyword evidence="4" id="KW-1185">Reference proteome</keyword>